<dbReference type="Proteomes" id="UP000000763">
    <property type="component" value="Chromosome 4"/>
</dbReference>
<evidence type="ECO:0000313" key="6">
    <source>
        <dbReference type="EMBL" id="CAD40512.2"/>
    </source>
</evidence>
<organism evidence="6 7">
    <name type="scientific">Oryza sativa subsp. japonica</name>
    <name type="common">Rice</name>
    <dbReference type="NCBI Taxonomy" id="39947"/>
    <lineage>
        <taxon>Eukaryota</taxon>
        <taxon>Viridiplantae</taxon>
        <taxon>Streptophyta</taxon>
        <taxon>Embryophyta</taxon>
        <taxon>Tracheophyta</taxon>
        <taxon>Spermatophyta</taxon>
        <taxon>Magnoliopsida</taxon>
        <taxon>Liliopsida</taxon>
        <taxon>Poales</taxon>
        <taxon>Poaceae</taxon>
        <taxon>BOP clade</taxon>
        <taxon>Oryzoideae</taxon>
        <taxon>Oryzeae</taxon>
        <taxon>Oryzinae</taxon>
        <taxon>Oryza</taxon>
        <taxon>Oryza sativa</taxon>
    </lineage>
</organism>
<evidence type="ECO:0000313" key="7">
    <source>
        <dbReference type="Proteomes" id="UP000000763"/>
    </source>
</evidence>
<feature type="region of interest" description="Disordered" evidence="4">
    <location>
        <begin position="425"/>
        <end position="450"/>
    </location>
</feature>
<feature type="region of interest" description="Disordered" evidence="4">
    <location>
        <begin position="302"/>
        <end position="337"/>
    </location>
</feature>
<dbReference type="InterPro" id="IPR003653">
    <property type="entry name" value="Peptidase_C48_C"/>
</dbReference>
<feature type="domain" description="Ubiquitin-like protease family profile" evidence="5">
    <location>
        <begin position="544"/>
        <end position="702"/>
    </location>
</feature>
<evidence type="ECO:0000256" key="1">
    <source>
        <dbReference type="ARBA" id="ARBA00005234"/>
    </source>
</evidence>
<proteinExistence type="inferred from homology"/>
<name>Q7XVP9_ORYSJ</name>
<evidence type="ECO:0000256" key="4">
    <source>
        <dbReference type="SAM" id="MobiDB-lite"/>
    </source>
</evidence>
<dbReference type="Pfam" id="PF10536">
    <property type="entry name" value="PMD"/>
    <property type="match status" value="1"/>
</dbReference>
<feature type="compositionally biased region" description="Pro residues" evidence="4">
    <location>
        <begin position="28"/>
        <end position="38"/>
    </location>
</feature>
<reference evidence="7" key="2">
    <citation type="journal article" date="2008" name="Nucleic Acids Res.">
        <title>The rice annotation project database (RAP-DB): 2008 update.</title>
        <authorList>
            <consortium name="The rice annotation project (RAP)"/>
        </authorList>
    </citation>
    <scope>GENOME REANNOTATION</scope>
    <source>
        <strain evidence="7">cv. Nipponbare</strain>
    </source>
</reference>
<dbReference type="PROSITE" id="PS50600">
    <property type="entry name" value="ULP_PROTEASE"/>
    <property type="match status" value="1"/>
</dbReference>
<evidence type="ECO:0000256" key="3">
    <source>
        <dbReference type="ARBA" id="ARBA00022801"/>
    </source>
</evidence>
<dbReference type="EMBL" id="AL606599">
    <property type="protein sequence ID" value="CAD40512.2"/>
    <property type="molecule type" value="Genomic_DNA"/>
</dbReference>
<dbReference type="Gene3D" id="3.40.395.10">
    <property type="entry name" value="Adenoviral Proteinase, Chain A"/>
    <property type="match status" value="1"/>
</dbReference>
<dbReference type="AlphaFoldDB" id="Q7XVP9"/>
<comment type="similarity">
    <text evidence="1">Belongs to the peptidase C48 family.</text>
</comment>
<reference evidence="7" key="1">
    <citation type="journal article" date="2005" name="Nature">
        <title>The map-based sequence of the rice genome.</title>
        <authorList>
            <consortium name="International rice genome sequencing project (IRGSP)"/>
            <person name="Matsumoto T."/>
            <person name="Wu J."/>
            <person name="Kanamori H."/>
            <person name="Katayose Y."/>
            <person name="Fujisawa M."/>
            <person name="Namiki N."/>
            <person name="Mizuno H."/>
            <person name="Yamamoto K."/>
            <person name="Antonio B.A."/>
            <person name="Baba T."/>
            <person name="Sakata K."/>
            <person name="Nagamura Y."/>
            <person name="Aoki H."/>
            <person name="Arikawa K."/>
            <person name="Arita K."/>
            <person name="Bito T."/>
            <person name="Chiden Y."/>
            <person name="Fujitsuka N."/>
            <person name="Fukunaka R."/>
            <person name="Hamada M."/>
            <person name="Harada C."/>
            <person name="Hayashi A."/>
            <person name="Hijishita S."/>
            <person name="Honda M."/>
            <person name="Hosokawa S."/>
            <person name="Ichikawa Y."/>
            <person name="Idonuma A."/>
            <person name="Iijima M."/>
            <person name="Ikeda M."/>
            <person name="Ikeno M."/>
            <person name="Ito K."/>
            <person name="Ito S."/>
            <person name="Ito T."/>
            <person name="Ito Y."/>
            <person name="Ito Y."/>
            <person name="Iwabuchi A."/>
            <person name="Kamiya K."/>
            <person name="Karasawa W."/>
            <person name="Kurita K."/>
            <person name="Katagiri S."/>
            <person name="Kikuta A."/>
            <person name="Kobayashi H."/>
            <person name="Kobayashi N."/>
            <person name="Machita K."/>
            <person name="Maehara T."/>
            <person name="Masukawa M."/>
            <person name="Mizubayashi T."/>
            <person name="Mukai Y."/>
            <person name="Nagasaki H."/>
            <person name="Nagata Y."/>
            <person name="Naito S."/>
            <person name="Nakashima M."/>
            <person name="Nakama Y."/>
            <person name="Nakamichi Y."/>
            <person name="Nakamura M."/>
            <person name="Meguro A."/>
            <person name="Negishi M."/>
            <person name="Ohta I."/>
            <person name="Ohta T."/>
            <person name="Okamoto M."/>
            <person name="Ono N."/>
            <person name="Saji S."/>
            <person name="Sakaguchi M."/>
            <person name="Sakai K."/>
            <person name="Shibata M."/>
            <person name="Shimokawa T."/>
            <person name="Song J."/>
            <person name="Takazaki Y."/>
            <person name="Terasawa K."/>
            <person name="Tsugane M."/>
            <person name="Tsuji K."/>
            <person name="Ueda S."/>
            <person name="Waki K."/>
            <person name="Yamagata H."/>
            <person name="Yamamoto M."/>
            <person name="Yamamoto S."/>
            <person name="Yamane H."/>
            <person name="Yoshiki S."/>
            <person name="Yoshihara R."/>
            <person name="Yukawa K."/>
            <person name="Zhong H."/>
            <person name="Yano M."/>
            <person name="Yuan Q."/>
            <person name="Ouyang S."/>
            <person name="Liu J."/>
            <person name="Jones K.M."/>
            <person name="Gansberger K."/>
            <person name="Moffat K."/>
            <person name="Hill J."/>
            <person name="Bera J."/>
            <person name="Fadrosh D."/>
            <person name="Jin S."/>
            <person name="Johri S."/>
            <person name="Kim M."/>
            <person name="Overton L."/>
            <person name="Reardon M."/>
            <person name="Tsitrin T."/>
            <person name="Vuong H."/>
            <person name="Weaver B."/>
            <person name="Ciecko A."/>
            <person name="Tallon L."/>
            <person name="Jackson J."/>
            <person name="Pai G."/>
            <person name="Aken S.V."/>
            <person name="Utterback T."/>
            <person name="Reidmuller S."/>
            <person name="Feldblyum T."/>
            <person name="Hsiao J."/>
            <person name="Zismann V."/>
            <person name="Iobst S."/>
            <person name="de Vazeille A.R."/>
            <person name="Buell C.R."/>
            <person name="Ying K."/>
            <person name="Li Y."/>
            <person name="Lu T."/>
            <person name="Huang Y."/>
            <person name="Zhao Q."/>
            <person name="Feng Q."/>
            <person name="Zhang L."/>
            <person name="Zhu J."/>
            <person name="Weng Q."/>
            <person name="Mu J."/>
            <person name="Lu Y."/>
            <person name="Fan D."/>
            <person name="Liu Y."/>
            <person name="Guan J."/>
            <person name="Zhang Y."/>
            <person name="Yu S."/>
            <person name="Liu X."/>
            <person name="Zhang Y."/>
            <person name="Hong G."/>
            <person name="Han B."/>
            <person name="Choisne N."/>
            <person name="Demange N."/>
            <person name="Orjeda G."/>
            <person name="Samain S."/>
            <person name="Cattolico L."/>
            <person name="Pelletier E."/>
            <person name="Couloux A."/>
            <person name="Segurens B."/>
            <person name="Wincker P."/>
            <person name="D'Hont A."/>
            <person name="Scarpelli C."/>
            <person name="Weissenbach J."/>
            <person name="Salanoubat M."/>
            <person name="Quetier F."/>
            <person name="Yu Y."/>
            <person name="Kim H.R."/>
            <person name="Rambo T."/>
            <person name="Currie J."/>
            <person name="Collura K."/>
            <person name="Luo M."/>
            <person name="Yang T."/>
            <person name="Ammiraju J.S.S."/>
            <person name="Engler F."/>
            <person name="Soderlund C."/>
            <person name="Wing R.A."/>
            <person name="Palmer L.E."/>
            <person name="de la Bastide M."/>
            <person name="Spiegel L."/>
            <person name="Nascimento L."/>
            <person name="Zutavern T."/>
            <person name="O'Shaughnessy A."/>
            <person name="Dike S."/>
            <person name="Dedhia N."/>
            <person name="Preston R."/>
            <person name="Balija V."/>
            <person name="McCombie W.R."/>
            <person name="Chow T."/>
            <person name="Chen H."/>
            <person name="Chung M."/>
            <person name="Chen C."/>
            <person name="Shaw J."/>
            <person name="Wu H."/>
            <person name="Hsiao K."/>
            <person name="Chao Y."/>
            <person name="Chu M."/>
            <person name="Cheng C."/>
            <person name="Hour A."/>
            <person name="Lee P."/>
            <person name="Lin S."/>
            <person name="Lin Y."/>
            <person name="Liou J."/>
            <person name="Liu S."/>
            <person name="Hsing Y."/>
            <person name="Raghuvanshi S."/>
            <person name="Mohanty A."/>
            <person name="Bharti A.K."/>
            <person name="Gaur A."/>
            <person name="Gupta V."/>
            <person name="Kumar D."/>
            <person name="Ravi V."/>
            <person name="Vij S."/>
            <person name="Kapur A."/>
            <person name="Khurana P."/>
            <person name="Khurana P."/>
            <person name="Khurana J.P."/>
            <person name="Tyagi A.K."/>
            <person name="Gaikwad K."/>
            <person name="Singh A."/>
            <person name="Dalal V."/>
            <person name="Srivastava S."/>
            <person name="Dixit A."/>
            <person name="Pal A.K."/>
            <person name="Ghazi I.A."/>
            <person name="Yadav M."/>
            <person name="Pandit A."/>
            <person name="Bhargava A."/>
            <person name="Sureshbabu K."/>
            <person name="Batra K."/>
            <person name="Sharma T.R."/>
            <person name="Mohapatra T."/>
            <person name="Singh N.K."/>
            <person name="Messing J."/>
            <person name="Nelson A.B."/>
            <person name="Fuks G."/>
            <person name="Kavchok S."/>
            <person name="Keizer G."/>
            <person name="Linton E."/>
            <person name="Llaca V."/>
            <person name="Song R."/>
            <person name="Tanyolac B."/>
            <person name="Young S."/>
            <person name="Ho-Il K."/>
            <person name="Hahn J.H."/>
            <person name="Sangsakoo G."/>
            <person name="Vanavichit A."/>
            <person name="de Mattos Luiz.A.T."/>
            <person name="Zimmer P.D."/>
            <person name="Malone G."/>
            <person name="Dellagostin O."/>
            <person name="de Oliveira A.C."/>
            <person name="Bevan M."/>
            <person name="Bancroft I."/>
            <person name="Minx P."/>
            <person name="Cordum H."/>
            <person name="Wilson R."/>
            <person name="Cheng Z."/>
            <person name="Jin W."/>
            <person name="Jiang J."/>
            <person name="Leong S.A."/>
            <person name="Iwama H."/>
            <person name="Gojobori T."/>
            <person name="Itoh T."/>
            <person name="Niimura Y."/>
            <person name="Fujii Y."/>
            <person name="Habara T."/>
            <person name="Sakai H."/>
            <person name="Sato Y."/>
            <person name="Wilson G."/>
            <person name="Kumar K."/>
            <person name="McCouch S."/>
            <person name="Juretic N."/>
            <person name="Hoen D."/>
            <person name="Wright S."/>
            <person name="Bruskiewich R."/>
            <person name="Bureau T."/>
            <person name="Miyao A."/>
            <person name="Hirochika H."/>
            <person name="Nishikawa T."/>
            <person name="Kadowaki K."/>
            <person name="Sugiura M."/>
            <person name="Burr B."/>
            <person name="Sasaki T."/>
        </authorList>
    </citation>
    <scope>NUCLEOTIDE SEQUENCE [LARGE SCALE GENOMIC DNA]</scope>
    <source>
        <strain evidence="7">cv. Nipponbare</strain>
    </source>
</reference>
<dbReference type="Pfam" id="PF02902">
    <property type="entry name" value="Peptidase_C48"/>
    <property type="match status" value="1"/>
</dbReference>
<sequence length="702" mass="81157">MARCPKKYGPATWDNTGNSLKGSEIPVEPNPHPTPTPIPTKKDIGTLVCSPHAMYEVILHLSPRQKEAIEGSGLGNLLKIDNIHIDRNLCNEIARSYDKEKKAFNINGTFVTMTLDDVDCLLGLPSKGDDIFEAPKINKPELFNLYKKEGQTTITLQALREAIINSSSYDDHFIRRFILFSIGSFICPTTQRYVRSEYLNLVDDVDKMRELNWSSLTLNQLLKGIIKFREKTTNIEGNVCLLQIWYWEKVRIDKLAATIYHSSRQRPLIQYWDKKKEKKRISYLFGQGKVVNDIRGTIHCNEIPEEKAQDNDSETRSNEDFEGTSEEVHSITSTEQSADITLQERLQESIQTLQDNFNDFTKDFWPRMRSLILDCMENGSKCPDRKDSTHVFEDVEQEQIDPREHVSNHNEETYINQNVNMTCETKDRSNQSNQSRKRLTGPTGRTYKPTNRTDFIYETRGKKDIIKTQAQTKKTIVYIEKEDLTQKNIDKGPPKNALRGQKKKKTNGQTTLKNSEELTEKEDPFITYINNTEDNKVMVHIEEVEVKRIRMKVLTQPAFLNDDVMDAYIQCLRYKEKGIRGDGKAFLEMAIKTGLLNVEGAHIEASEPRDKRWIRDMARDYLAFDMIFLPINIKDTHWYLAVLNAKRREVQILDSLAKPISKDRPDLRRVKEVKTFRQDLAGILINSELNNIKDRPLLPTTT</sequence>
<feature type="compositionally biased region" description="Basic and acidic residues" evidence="4">
    <location>
        <begin position="302"/>
        <end position="319"/>
    </location>
</feature>
<evidence type="ECO:0000259" key="5">
    <source>
        <dbReference type="PROSITE" id="PS50600"/>
    </source>
</evidence>
<protein>
    <submittedName>
        <fullName evidence="6">OSJNBa0050F15.4 protein</fullName>
    </submittedName>
</protein>
<dbReference type="PANTHER" id="PTHR34835:SF34">
    <property type="entry name" value="OS08G0555500 PROTEIN"/>
    <property type="match status" value="1"/>
</dbReference>
<accession>Q7XVP9</accession>
<dbReference type="PANTHER" id="PTHR34835">
    <property type="entry name" value="OS07G0283600 PROTEIN-RELATED"/>
    <property type="match status" value="1"/>
</dbReference>
<dbReference type="InterPro" id="IPR019557">
    <property type="entry name" value="AminoTfrase-like_pln_mobile"/>
</dbReference>
<keyword evidence="2" id="KW-0645">Protease</keyword>
<dbReference type="InterPro" id="IPR038765">
    <property type="entry name" value="Papain-like_cys_pep_sf"/>
</dbReference>
<dbReference type="GO" id="GO:0006508">
    <property type="term" value="P:proteolysis"/>
    <property type="evidence" value="ECO:0007669"/>
    <property type="project" value="UniProtKB-KW"/>
</dbReference>
<gene>
    <name evidence="6" type="primary">OSJNBa0050F15.4</name>
</gene>
<feature type="region of interest" description="Disordered" evidence="4">
    <location>
        <begin position="1"/>
        <end position="41"/>
    </location>
</feature>
<dbReference type="SUPFAM" id="SSF54001">
    <property type="entry name" value="Cysteine proteinases"/>
    <property type="match status" value="1"/>
</dbReference>
<evidence type="ECO:0000256" key="2">
    <source>
        <dbReference type="ARBA" id="ARBA00022670"/>
    </source>
</evidence>
<keyword evidence="3" id="KW-0378">Hydrolase</keyword>
<feature type="region of interest" description="Disordered" evidence="4">
    <location>
        <begin position="487"/>
        <end position="517"/>
    </location>
</feature>
<dbReference type="GO" id="GO:0008234">
    <property type="term" value="F:cysteine-type peptidase activity"/>
    <property type="evidence" value="ECO:0007669"/>
    <property type="project" value="InterPro"/>
</dbReference>